<sequence length="157" mass="17617">MMMIDRIGENTPKKPRTQRLATPKPDTNANGETPIILSKSETHGDFNNSSKSEFFATKNTPKKPKTQHLASPKPNTNANGETPVILSKTKILIEGKVPITKPVKKLRFIIDGKEFKSPAKHTHTNVSKIMKNHSHQREGGVPICMCHHHHQTYLRIS</sequence>
<feature type="compositionally biased region" description="Basic and acidic residues" evidence="1">
    <location>
        <begin position="1"/>
        <end position="12"/>
    </location>
</feature>
<name>A0A7N2LLZ9_QUELO</name>
<proteinExistence type="predicted"/>
<dbReference type="Proteomes" id="UP000594261">
    <property type="component" value="Chromosome 4"/>
</dbReference>
<dbReference type="InParanoid" id="A0A7N2LLZ9"/>
<evidence type="ECO:0000313" key="2">
    <source>
        <dbReference type="EnsemblPlants" id="QL04p095359:mrna"/>
    </source>
</evidence>
<feature type="region of interest" description="Disordered" evidence="1">
    <location>
        <begin position="1"/>
        <end position="82"/>
    </location>
</feature>
<evidence type="ECO:0000313" key="3">
    <source>
        <dbReference type="Proteomes" id="UP000594261"/>
    </source>
</evidence>
<accession>A0A7N2LLZ9</accession>
<dbReference type="EnsemblPlants" id="QL04p095359:mrna">
    <property type="protein sequence ID" value="QL04p095359:mrna"/>
    <property type="gene ID" value="QL04p095359"/>
</dbReference>
<organism evidence="2 3">
    <name type="scientific">Quercus lobata</name>
    <name type="common">Valley oak</name>
    <dbReference type="NCBI Taxonomy" id="97700"/>
    <lineage>
        <taxon>Eukaryota</taxon>
        <taxon>Viridiplantae</taxon>
        <taxon>Streptophyta</taxon>
        <taxon>Embryophyta</taxon>
        <taxon>Tracheophyta</taxon>
        <taxon>Spermatophyta</taxon>
        <taxon>Magnoliopsida</taxon>
        <taxon>eudicotyledons</taxon>
        <taxon>Gunneridae</taxon>
        <taxon>Pentapetalae</taxon>
        <taxon>rosids</taxon>
        <taxon>fabids</taxon>
        <taxon>Fagales</taxon>
        <taxon>Fagaceae</taxon>
        <taxon>Quercus</taxon>
    </lineage>
</organism>
<dbReference type="AlphaFoldDB" id="A0A7N2LLZ9"/>
<dbReference type="Gramene" id="QL04p095359:mrna">
    <property type="protein sequence ID" value="QL04p095359:mrna"/>
    <property type="gene ID" value="QL04p095359"/>
</dbReference>
<evidence type="ECO:0000256" key="1">
    <source>
        <dbReference type="SAM" id="MobiDB-lite"/>
    </source>
</evidence>
<protein>
    <submittedName>
        <fullName evidence="2">Uncharacterized protein</fullName>
    </submittedName>
</protein>
<keyword evidence="3" id="KW-1185">Reference proteome</keyword>
<dbReference type="EMBL" id="LRBV02000004">
    <property type="status" value="NOT_ANNOTATED_CDS"/>
    <property type="molecule type" value="Genomic_DNA"/>
</dbReference>
<reference evidence="2" key="2">
    <citation type="submission" date="2021-01" db="UniProtKB">
        <authorList>
            <consortium name="EnsemblPlants"/>
        </authorList>
    </citation>
    <scope>IDENTIFICATION</scope>
</reference>
<reference evidence="2 3" key="1">
    <citation type="journal article" date="2016" name="G3 (Bethesda)">
        <title>First Draft Assembly and Annotation of the Genome of a California Endemic Oak Quercus lobata Nee (Fagaceae).</title>
        <authorList>
            <person name="Sork V.L."/>
            <person name="Fitz-Gibbon S.T."/>
            <person name="Puiu D."/>
            <person name="Crepeau M."/>
            <person name="Gugger P.F."/>
            <person name="Sherman R."/>
            <person name="Stevens K."/>
            <person name="Langley C.H."/>
            <person name="Pellegrini M."/>
            <person name="Salzberg S.L."/>
        </authorList>
    </citation>
    <scope>NUCLEOTIDE SEQUENCE [LARGE SCALE GENOMIC DNA]</scope>
    <source>
        <strain evidence="2 3">cv. SW786</strain>
    </source>
</reference>